<dbReference type="PANTHER" id="PTHR42699:SF1">
    <property type="entry name" value="CYSTATHIONINE GAMMA-SYNTHASE-RELATED"/>
    <property type="match status" value="1"/>
</dbReference>
<dbReference type="Gene3D" id="3.40.640.10">
    <property type="entry name" value="Type I PLP-dependent aspartate aminotransferase-like (Major domain)"/>
    <property type="match status" value="1"/>
</dbReference>
<comment type="similarity">
    <text evidence="3">Belongs to the trans-sulfuration enzymes family.</text>
</comment>
<name>A0A8J7MDB6_9BACT</name>
<dbReference type="GO" id="GO:0030170">
    <property type="term" value="F:pyridoxal phosphate binding"/>
    <property type="evidence" value="ECO:0007669"/>
    <property type="project" value="InterPro"/>
</dbReference>
<dbReference type="InterPro" id="IPR051750">
    <property type="entry name" value="Trans-sulfuration_enzymes"/>
</dbReference>
<accession>A0A8J7MDB6</accession>
<proteinExistence type="inferred from homology"/>
<evidence type="ECO:0000256" key="1">
    <source>
        <dbReference type="ARBA" id="ARBA00001933"/>
    </source>
</evidence>
<dbReference type="GO" id="GO:0003962">
    <property type="term" value="F:cystathionine gamma-synthase activity"/>
    <property type="evidence" value="ECO:0007669"/>
    <property type="project" value="TreeGrafter"/>
</dbReference>
<evidence type="ECO:0000313" key="5">
    <source>
        <dbReference type="Proteomes" id="UP000624703"/>
    </source>
</evidence>
<dbReference type="Gene3D" id="3.90.1150.10">
    <property type="entry name" value="Aspartate Aminotransferase, domain 1"/>
    <property type="match status" value="1"/>
</dbReference>
<evidence type="ECO:0000256" key="3">
    <source>
        <dbReference type="RuleBase" id="RU362118"/>
    </source>
</evidence>
<dbReference type="InterPro" id="IPR015424">
    <property type="entry name" value="PyrdxlP-dep_Trfase"/>
</dbReference>
<gene>
    <name evidence="4" type="ORF">JIN82_04465</name>
</gene>
<dbReference type="SUPFAM" id="SSF53383">
    <property type="entry name" value="PLP-dependent transferases"/>
    <property type="match status" value="1"/>
</dbReference>
<evidence type="ECO:0000313" key="4">
    <source>
        <dbReference type="EMBL" id="MBK1790408.1"/>
    </source>
</evidence>
<dbReference type="FunFam" id="3.90.1150.10:FF:000063">
    <property type="entry name" value="Probable cystathionine gamma-synthase"/>
    <property type="match status" value="1"/>
</dbReference>
<comment type="caution">
    <text evidence="4">The sequence shown here is derived from an EMBL/GenBank/DDBJ whole genome shotgun (WGS) entry which is preliminary data.</text>
</comment>
<comment type="cofactor">
    <cofactor evidence="1 3">
        <name>pyridoxal 5'-phosphate</name>
        <dbReference type="ChEBI" id="CHEBI:597326"/>
    </cofactor>
</comment>
<dbReference type="InterPro" id="IPR015422">
    <property type="entry name" value="PyrdxlP-dep_Trfase_small"/>
</dbReference>
<dbReference type="PANTHER" id="PTHR42699">
    <property type="match status" value="1"/>
</dbReference>
<reference evidence="4" key="1">
    <citation type="submission" date="2021-01" db="EMBL/GenBank/DDBJ databases">
        <title>Modified the classification status of verrucomicrobia.</title>
        <authorList>
            <person name="Feng X."/>
        </authorList>
    </citation>
    <scope>NUCLEOTIDE SEQUENCE</scope>
    <source>
        <strain evidence="4">_KCTC 22039</strain>
    </source>
</reference>
<dbReference type="EMBL" id="JAENIM010000021">
    <property type="protein sequence ID" value="MBK1790408.1"/>
    <property type="molecule type" value="Genomic_DNA"/>
</dbReference>
<sequence length="490" mass="54119">MRDLQTAPAWTAEDLGLPLPDTRHACSVCLPTWDSIVGYEEGRDKVMRKLRSGYPRFCIHPAVERVFAEATTALASPGQKAVLFPRKEAAQRAQRYVEKRTSEATSIVSYEGMHALLVSEENLKLAMEYWRFTGEIISSRQAVNVLEGKDAQPDEPQVIRHQMARLGGYQAEDVYLYENGMAAIYAVYRTISASQPSKKTLQIEFPYVDVLKVQQHFGQGVVFLNEAVGESLDEALQRMTLGEFAAVFCEMPSNPLLRTVDLAKISAACREGGIPLIVDDTVASAYNIDVTSYADVITTSLTKWVSGKGDVMAGQVTLVPESPFYSELREFFEIDCPSGVRLYGDDASVLSFNAEGFSERMAKVNTAGELVADFLQEHAAIDSVMFPKFTTAAEYEKLMREGGGFGGLISFTLKQAKKTAKFYDALQLTKGPSLGTDFTLVCPFTMLAHYDELDWAEGCGVSRNLIRISVGCEDANWIIEKLEQALDAVS</sequence>
<organism evidence="4 5">
    <name type="scientific">Persicirhabdus sediminis</name>
    <dbReference type="NCBI Taxonomy" id="454144"/>
    <lineage>
        <taxon>Bacteria</taxon>
        <taxon>Pseudomonadati</taxon>
        <taxon>Verrucomicrobiota</taxon>
        <taxon>Verrucomicrobiia</taxon>
        <taxon>Verrucomicrobiales</taxon>
        <taxon>Verrucomicrobiaceae</taxon>
        <taxon>Persicirhabdus</taxon>
    </lineage>
</organism>
<dbReference type="Pfam" id="PF01053">
    <property type="entry name" value="Cys_Met_Meta_PP"/>
    <property type="match status" value="1"/>
</dbReference>
<keyword evidence="5" id="KW-1185">Reference proteome</keyword>
<evidence type="ECO:0000256" key="2">
    <source>
        <dbReference type="ARBA" id="ARBA00022898"/>
    </source>
</evidence>
<dbReference type="GO" id="GO:0019346">
    <property type="term" value="P:transsulfuration"/>
    <property type="evidence" value="ECO:0007669"/>
    <property type="project" value="InterPro"/>
</dbReference>
<dbReference type="AlphaFoldDB" id="A0A8J7MDB6"/>
<dbReference type="RefSeq" id="WP_200310440.1">
    <property type="nucleotide sequence ID" value="NZ_JAENIM010000021.1"/>
</dbReference>
<dbReference type="InterPro" id="IPR000277">
    <property type="entry name" value="Cys/Met-Metab_PyrdxlP-dep_enz"/>
</dbReference>
<dbReference type="InterPro" id="IPR015421">
    <property type="entry name" value="PyrdxlP-dep_Trfase_major"/>
</dbReference>
<dbReference type="Proteomes" id="UP000624703">
    <property type="component" value="Unassembled WGS sequence"/>
</dbReference>
<keyword evidence="4" id="KW-0808">Transferase</keyword>
<keyword evidence="2 3" id="KW-0663">Pyridoxal phosphate</keyword>
<protein>
    <submittedName>
        <fullName evidence="4">PLP-dependent transferase</fullName>
    </submittedName>
</protein>